<gene>
    <name evidence="2" type="ORF">DFR67_10969</name>
</gene>
<protein>
    <submittedName>
        <fullName evidence="2">Maltooligosyl trehalose synthase</fullName>
    </submittedName>
</protein>
<dbReference type="Pfam" id="PF00128">
    <property type="entry name" value="Alpha-amylase"/>
    <property type="match status" value="1"/>
</dbReference>
<reference evidence="2 3" key="1">
    <citation type="submission" date="2018-06" db="EMBL/GenBank/DDBJ databases">
        <title>Genomic Encyclopedia of Type Strains, Phase IV (KMG-IV): sequencing the most valuable type-strain genomes for metagenomic binning, comparative biology and taxonomic classification.</title>
        <authorList>
            <person name="Goeker M."/>
        </authorList>
    </citation>
    <scope>NUCLEOTIDE SEQUENCE [LARGE SCALE GENOMIC DNA]</scope>
    <source>
        <strain evidence="2 3">DSM 45521</strain>
    </source>
</reference>
<dbReference type="GO" id="GO:0047470">
    <property type="term" value="F:(1,4)-alpha-D-glucan 1-alpha-D-glucosylmutase activity"/>
    <property type="evidence" value="ECO:0007669"/>
    <property type="project" value="TreeGrafter"/>
</dbReference>
<evidence type="ECO:0000313" key="3">
    <source>
        <dbReference type="Proteomes" id="UP000247591"/>
    </source>
</evidence>
<dbReference type="GO" id="GO:0030980">
    <property type="term" value="P:alpha-glucan catabolic process"/>
    <property type="evidence" value="ECO:0007669"/>
    <property type="project" value="TreeGrafter"/>
</dbReference>
<sequence>MILPLTATYRLQLHAEFTFADAIEHLDHYAALGVSHLYLSPIQTAQAGSNHGYDWVPPPEVSPSLGGIEGLRALRAATTARGIGLIVDIVPNHTGIEDPRQNPWWWDVLRLGASSEYATYFDIDWSQDNGAEGKIALPVLGSADDLDALEIDADGSEPELAFYEHRFPLAPGTYDPAHPKPATAVHEEQSYRLVPWNMGVIGYRRFFSVNGLAGLRQEDPAVYDATHTLVRHLIAEDLTDGIRVDHPDGLADPAGYLARLRADIGPDRVLLIEKILARSEPLDPSLPVDGTTGYEVLRAVGAVLVDPDGEEPLGDLHQRYTGDRGDHLWVEATERQLKMSILAETFPAERARLRRAIEATAGGADIPAADDLDVAIGAVVAGLGVYRSDYPILSGTLETLLDTEKKRLPALTQSFDLIASAVASDAESRARLAQVCGAVTAKSVEDCLFYRTARLVSLQEVGGSPGVFADSLDDFHSFNADRAAAWPRAMTSLSTHDTKRSEDVRARIGFLSQIPERWTELVDRSQARNPAPAGVTGLFLRQNLFGVWPVDGVLTQGLRSRVHDYATKAIREGGVGTTWTDVDEAFESAVHAWLDRIFDGPCADDLTELIHDTRDHLESDSVVQKALALLAPGIPDVYQGTEWFDDSLVDPDNRRPVDYAQSVDHPKVAVVRTALHLRRRRPEVFVAGDYHPVSATGPAAGHVVAFGRGEPGAGVSVIVAGCRWTARLDDNDWEHTTLELPAGTWRELLTGTDFTGSVATARLGTSVAILERAEE</sequence>
<dbReference type="Gene3D" id="1.10.10.470">
    <property type="entry name" value="Maltooligosyl trehalose synthase, domain 4"/>
    <property type="match status" value="1"/>
</dbReference>
<dbReference type="Gene3D" id="1.10.150.200">
    <property type="entry name" value="Maltooligosyl trehalose synthase, domain 3"/>
    <property type="match status" value="1"/>
</dbReference>
<name>A0A318RG61_WILLI</name>
<feature type="domain" description="Glycosyl hydrolase family 13 catalytic" evidence="1">
    <location>
        <begin position="12"/>
        <end position="678"/>
    </location>
</feature>
<dbReference type="AlphaFoldDB" id="A0A318RG61"/>
<comment type="caution">
    <text evidence="2">The sequence shown here is derived from an EMBL/GenBank/DDBJ whole genome shotgun (WGS) entry which is preliminary data.</text>
</comment>
<dbReference type="OrthoDB" id="9761577at2"/>
<dbReference type="SUPFAM" id="SSF51445">
    <property type="entry name" value="(Trans)glycosidases"/>
    <property type="match status" value="1"/>
</dbReference>
<organism evidence="2 3">
    <name type="scientific">Williamsia limnetica</name>
    <dbReference type="NCBI Taxonomy" id="882452"/>
    <lineage>
        <taxon>Bacteria</taxon>
        <taxon>Bacillati</taxon>
        <taxon>Actinomycetota</taxon>
        <taxon>Actinomycetes</taxon>
        <taxon>Mycobacteriales</taxon>
        <taxon>Nocardiaceae</taxon>
        <taxon>Williamsia</taxon>
    </lineage>
</organism>
<proteinExistence type="predicted"/>
<dbReference type="Proteomes" id="UP000247591">
    <property type="component" value="Unassembled WGS sequence"/>
</dbReference>
<dbReference type="InterPro" id="IPR012767">
    <property type="entry name" value="Trehalose_TreY"/>
</dbReference>
<accession>A0A318RG61</accession>
<keyword evidence="3" id="KW-1185">Reference proteome</keyword>
<dbReference type="InterPro" id="IPR013797">
    <property type="entry name" value="Maltooligo_trehalose_synth_4"/>
</dbReference>
<dbReference type="InterPro" id="IPR006047">
    <property type="entry name" value="GH13_cat_dom"/>
</dbReference>
<evidence type="ECO:0000259" key="1">
    <source>
        <dbReference type="SMART" id="SM00642"/>
    </source>
</evidence>
<dbReference type="GO" id="GO:0005992">
    <property type="term" value="P:trehalose biosynthetic process"/>
    <property type="evidence" value="ECO:0007669"/>
    <property type="project" value="TreeGrafter"/>
</dbReference>
<dbReference type="InterPro" id="IPR017853">
    <property type="entry name" value="GH"/>
</dbReference>
<dbReference type="PANTHER" id="PTHR10357">
    <property type="entry name" value="ALPHA-AMYLASE FAMILY MEMBER"/>
    <property type="match status" value="1"/>
</dbReference>
<dbReference type="RefSeq" id="WP_110470496.1">
    <property type="nucleotide sequence ID" value="NZ_QJSP01000009.1"/>
</dbReference>
<evidence type="ECO:0000313" key="2">
    <source>
        <dbReference type="EMBL" id="PYE15841.1"/>
    </source>
</evidence>
<dbReference type="Gene3D" id="3.20.20.80">
    <property type="entry name" value="Glycosidases"/>
    <property type="match status" value="1"/>
</dbReference>
<dbReference type="CDD" id="cd11336">
    <property type="entry name" value="AmyAc_MTSase"/>
    <property type="match status" value="1"/>
</dbReference>
<dbReference type="NCBIfam" id="TIGR02401">
    <property type="entry name" value="trehalose_TreY"/>
    <property type="match status" value="1"/>
</dbReference>
<dbReference type="SMART" id="SM00642">
    <property type="entry name" value="Aamy"/>
    <property type="match status" value="1"/>
</dbReference>
<dbReference type="Gene3D" id="3.30.1590.10">
    <property type="entry name" value="Maltooligosyl trehalose synthase, domain 2"/>
    <property type="match status" value="1"/>
</dbReference>
<dbReference type="EMBL" id="QJSP01000009">
    <property type="protein sequence ID" value="PYE15841.1"/>
    <property type="molecule type" value="Genomic_DNA"/>
</dbReference>
<dbReference type="PANTHER" id="PTHR10357:SF216">
    <property type="entry name" value="MALTOOLIGOSYL TREHALOSE SYNTHASE-RELATED"/>
    <property type="match status" value="1"/>
</dbReference>